<feature type="compositionally biased region" description="Basic residues" evidence="1">
    <location>
        <begin position="41"/>
        <end position="69"/>
    </location>
</feature>
<keyword evidence="3" id="KW-1185">Reference proteome</keyword>
<comment type="caution">
    <text evidence="2">The sequence shown here is derived from an EMBL/GenBank/DDBJ whole genome shotgun (WGS) entry which is preliminary data.</text>
</comment>
<gene>
    <name evidence="2" type="ORF">NP233_g2991</name>
</gene>
<name>A0AAD5YYN5_9AGAR</name>
<dbReference type="AlphaFoldDB" id="A0AAD5YYN5"/>
<accession>A0AAD5YYN5</accession>
<evidence type="ECO:0000256" key="1">
    <source>
        <dbReference type="SAM" id="MobiDB-lite"/>
    </source>
</evidence>
<organism evidence="2 3">
    <name type="scientific">Leucocoprinus birnbaumii</name>
    <dbReference type="NCBI Taxonomy" id="56174"/>
    <lineage>
        <taxon>Eukaryota</taxon>
        <taxon>Fungi</taxon>
        <taxon>Dikarya</taxon>
        <taxon>Basidiomycota</taxon>
        <taxon>Agaricomycotina</taxon>
        <taxon>Agaricomycetes</taxon>
        <taxon>Agaricomycetidae</taxon>
        <taxon>Agaricales</taxon>
        <taxon>Agaricineae</taxon>
        <taxon>Agaricaceae</taxon>
        <taxon>Leucocoprinus</taxon>
    </lineage>
</organism>
<reference evidence="2" key="1">
    <citation type="submission" date="2022-07" db="EMBL/GenBank/DDBJ databases">
        <title>Genome Sequence of Leucocoprinus birnbaumii.</title>
        <authorList>
            <person name="Buettner E."/>
        </authorList>
    </citation>
    <scope>NUCLEOTIDE SEQUENCE</scope>
    <source>
        <strain evidence="2">VT141</strain>
    </source>
</reference>
<evidence type="ECO:0000313" key="3">
    <source>
        <dbReference type="Proteomes" id="UP001213000"/>
    </source>
</evidence>
<evidence type="ECO:0000313" key="2">
    <source>
        <dbReference type="EMBL" id="KAJ3572579.1"/>
    </source>
</evidence>
<feature type="region of interest" description="Disordered" evidence="1">
    <location>
        <begin position="1"/>
        <end position="69"/>
    </location>
</feature>
<sequence length="69" mass="8221">MEEEREVENRLASEEANAEADQLDSRKDGSGHLDEEDTKAKKTKKRKERFGRQRRHRERASMKHRKSQV</sequence>
<feature type="compositionally biased region" description="Basic and acidic residues" evidence="1">
    <location>
        <begin position="23"/>
        <end position="33"/>
    </location>
</feature>
<dbReference type="EMBL" id="JANIEX010000137">
    <property type="protein sequence ID" value="KAJ3572579.1"/>
    <property type="molecule type" value="Genomic_DNA"/>
</dbReference>
<dbReference type="Proteomes" id="UP001213000">
    <property type="component" value="Unassembled WGS sequence"/>
</dbReference>
<protein>
    <submittedName>
        <fullName evidence="2">Uncharacterized protein</fullName>
    </submittedName>
</protein>
<proteinExistence type="predicted"/>